<evidence type="ECO:0000256" key="5">
    <source>
        <dbReference type="ARBA" id="ARBA00022692"/>
    </source>
</evidence>
<dbReference type="PANTHER" id="PTHR35011">
    <property type="entry name" value="2,3-DIKETO-L-GULONATE TRAP TRANSPORTER SMALL PERMEASE PROTEIN YIAM"/>
    <property type="match status" value="1"/>
</dbReference>
<dbReference type="GO" id="GO:0005886">
    <property type="term" value="C:plasma membrane"/>
    <property type="evidence" value="ECO:0007669"/>
    <property type="project" value="UniProtKB-SubCell"/>
</dbReference>
<keyword evidence="6 9" id="KW-1133">Transmembrane helix</keyword>
<evidence type="ECO:0000256" key="4">
    <source>
        <dbReference type="ARBA" id="ARBA00022519"/>
    </source>
</evidence>
<comment type="similarity">
    <text evidence="8 9">Belongs to the TRAP transporter small permease family.</text>
</comment>
<dbReference type="Pfam" id="PF04290">
    <property type="entry name" value="DctQ"/>
    <property type="match status" value="1"/>
</dbReference>
<keyword evidence="7 9" id="KW-0472">Membrane</keyword>
<evidence type="ECO:0000259" key="10">
    <source>
        <dbReference type="Pfam" id="PF04290"/>
    </source>
</evidence>
<evidence type="ECO:0000313" key="12">
    <source>
        <dbReference type="Proteomes" id="UP000249130"/>
    </source>
</evidence>
<keyword evidence="12" id="KW-1185">Reference proteome</keyword>
<feature type="domain" description="Tripartite ATP-independent periplasmic transporters DctQ component" evidence="10">
    <location>
        <begin position="30"/>
        <end position="158"/>
    </location>
</feature>
<evidence type="ECO:0000313" key="11">
    <source>
        <dbReference type="EMBL" id="RAI40748.1"/>
    </source>
</evidence>
<accession>A0A327KZD1</accession>
<keyword evidence="3" id="KW-1003">Cell membrane</keyword>
<evidence type="ECO:0000256" key="6">
    <source>
        <dbReference type="ARBA" id="ARBA00022989"/>
    </source>
</evidence>
<sequence length="174" mass="19661">MKKTGMFARVLDVIRTVERTFIAVVLIAMSFLYFVNVVIRYFSAELATELAWIDEATLFGLAWLVFVGLGLALERRRHIAMTVLIDQMQGPVARLVQIAINLTGLAFCLIFTKLSFDLALFIYNSGQISPTLGTTMLWLYAPLPVGFALLSLRYLLELTGVQNRFLIRDVLQDH</sequence>
<reference evidence="11 12" key="1">
    <citation type="submission" date="2017-07" db="EMBL/GenBank/DDBJ databases">
        <title>Draft Genome Sequences of Select Purple Nonsulfur Bacteria.</title>
        <authorList>
            <person name="Lasarre B."/>
            <person name="Mckinlay J.B."/>
        </authorList>
    </citation>
    <scope>NUCLEOTIDE SEQUENCE [LARGE SCALE GENOMIC DNA]</scope>
    <source>
        <strain evidence="11 12">DSM 5909</strain>
    </source>
</reference>
<feature type="transmembrane region" description="Helical" evidence="9">
    <location>
        <begin position="21"/>
        <end position="44"/>
    </location>
</feature>
<comment type="subcellular location">
    <subcellularLocation>
        <location evidence="1 9">Cell inner membrane</location>
        <topology evidence="1 9">Multi-pass membrane protein</topology>
    </subcellularLocation>
</comment>
<dbReference type="Proteomes" id="UP000249130">
    <property type="component" value="Unassembled WGS sequence"/>
</dbReference>
<dbReference type="InterPro" id="IPR007387">
    <property type="entry name" value="TRAP_DctQ"/>
</dbReference>
<comment type="function">
    <text evidence="9">Part of the tripartite ATP-independent periplasmic (TRAP) transport system.</text>
</comment>
<organism evidence="11 12">
    <name type="scientific">Rhodoplanes roseus</name>
    <dbReference type="NCBI Taxonomy" id="29409"/>
    <lineage>
        <taxon>Bacteria</taxon>
        <taxon>Pseudomonadati</taxon>
        <taxon>Pseudomonadota</taxon>
        <taxon>Alphaproteobacteria</taxon>
        <taxon>Hyphomicrobiales</taxon>
        <taxon>Nitrobacteraceae</taxon>
        <taxon>Rhodoplanes</taxon>
    </lineage>
</organism>
<feature type="transmembrane region" description="Helical" evidence="9">
    <location>
        <begin position="56"/>
        <end position="74"/>
    </location>
</feature>
<evidence type="ECO:0000256" key="7">
    <source>
        <dbReference type="ARBA" id="ARBA00023136"/>
    </source>
</evidence>
<keyword evidence="4 9" id="KW-0997">Cell inner membrane</keyword>
<evidence type="ECO:0000256" key="3">
    <source>
        <dbReference type="ARBA" id="ARBA00022475"/>
    </source>
</evidence>
<keyword evidence="2 9" id="KW-0813">Transport</keyword>
<evidence type="ECO:0000256" key="2">
    <source>
        <dbReference type="ARBA" id="ARBA00022448"/>
    </source>
</evidence>
<name>A0A327KZD1_9BRAD</name>
<dbReference type="InterPro" id="IPR055348">
    <property type="entry name" value="DctQ"/>
</dbReference>
<evidence type="ECO:0000256" key="9">
    <source>
        <dbReference type="RuleBase" id="RU369079"/>
    </source>
</evidence>
<feature type="transmembrane region" description="Helical" evidence="9">
    <location>
        <begin position="95"/>
        <end position="116"/>
    </location>
</feature>
<comment type="caution">
    <text evidence="11">The sequence shown here is derived from an EMBL/GenBank/DDBJ whole genome shotgun (WGS) entry which is preliminary data.</text>
</comment>
<evidence type="ECO:0000256" key="1">
    <source>
        <dbReference type="ARBA" id="ARBA00004429"/>
    </source>
</evidence>
<dbReference type="GO" id="GO:0015740">
    <property type="term" value="P:C4-dicarboxylate transport"/>
    <property type="evidence" value="ECO:0007669"/>
    <property type="project" value="TreeGrafter"/>
</dbReference>
<proteinExistence type="inferred from homology"/>
<dbReference type="GO" id="GO:0022857">
    <property type="term" value="F:transmembrane transporter activity"/>
    <property type="evidence" value="ECO:0007669"/>
    <property type="project" value="UniProtKB-UniRule"/>
</dbReference>
<comment type="subunit">
    <text evidence="9">The complex comprises the extracytoplasmic solute receptor protein and the two transmembrane proteins.</text>
</comment>
<gene>
    <name evidence="11" type="ORF">CH341_23115</name>
</gene>
<dbReference type="EMBL" id="NPEX01000218">
    <property type="protein sequence ID" value="RAI40748.1"/>
    <property type="molecule type" value="Genomic_DNA"/>
</dbReference>
<feature type="transmembrane region" description="Helical" evidence="9">
    <location>
        <begin position="136"/>
        <end position="156"/>
    </location>
</feature>
<evidence type="ECO:0000256" key="8">
    <source>
        <dbReference type="ARBA" id="ARBA00038436"/>
    </source>
</evidence>
<dbReference type="AlphaFoldDB" id="A0A327KZD1"/>
<keyword evidence="5 9" id="KW-0812">Transmembrane</keyword>
<dbReference type="OrthoDB" id="7843639at2"/>
<protein>
    <recommendedName>
        <fullName evidence="9">TRAP transporter small permease protein</fullName>
    </recommendedName>
</protein>
<dbReference type="PANTHER" id="PTHR35011:SF2">
    <property type="entry name" value="2,3-DIKETO-L-GULONATE TRAP TRANSPORTER SMALL PERMEASE PROTEIN YIAM"/>
    <property type="match status" value="1"/>
</dbReference>